<feature type="compositionally biased region" description="Polar residues" evidence="2">
    <location>
        <begin position="52"/>
        <end position="74"/>
    </location>
</feature>
<keyword evidence="1" id="KW-0802">TPR repeat</keyword>
<dbReference type="SUPFAM" id="SSF48452">
    <property type="entry name" value="TPR-like"/>
    <property type="match status" value="1"/>
</dbReference>
<organism evidence="4 5">
    <name type="scientific">Mortierella hygrophila</name>
    <dbReference type="NCBI Taxonomy" id="979708"/>
    <lineage>
        <taxon>Eukaryota</taxon>
        <taxon>Fungi</taxon>
        <taxon>Fungi incertae sedis</taxon>
        <taxon>Mucoromycota</taxon>
        <taxon>Mortierellomycotina</taxon>
        <taxon>Mortierellomycetes</taxon>
        <taxon>Mortierellales</taxon>
        <taxon>Mortierellaceae</taxon>
        <taxon>Mortierella</taxon>
    </lineage>
</organism>
<protein>
    <submittedName>
        <fullName evidence="4">Uncharacterized protein</fullName>
    </submittedName>
</protein>
<reference evidence="4" key="1">
    <citation type="journal article" date="2020" name="Fungal Divers.">
        <title>Resolving the Mortierellaceae phylogeny through synthesis of multi-gene phylogenetics and phylogenomics.</title>
        <authorList>
            <person name="Vandepol N."/>
            <person name="Liber J."/>
            <person name="Desiro A."/>
            <person name="Na H."/>
            <person name="Kennedy M."/>
            <person name="Barry K."/>
            <person name="Grigoriev I.V."/>
            <person name="Miller A.N."/>
            <person name="O'Donnell K."/>
            <person name="Stajich J.E."/>
            <person name="Bonito G."/>
        </authorList>
    </citation>
    <scope>NUCLEOTIDE SEQUENCE</scope>
    <source>
        <strain evidence="4">NRRL 2591</strain>
    </source>
</reference>
<dbReference type="Gene3D" id="1.25.40.10">
    <property type="entry name" value="Tetratricopeptide repeat domain"/>
    <property type="match status" value="1"/>
</dbReference>
<feature type="repeat" description="TPR" evidence="1">
    <location>
        <begin position="318"/>
        <end position="351"/>
    </location>
</feature>
<keyword evidence="5" id="KW-1185">Reference proteome</keyword>
<proteinExistence type="predicted"/>
<feature type="region of interest" description="Disordered" evidence="2">
    <location>
        <begin position="46"/>
        <end position="74"/>
    </location>
</feature>
<dbReference type="PANTHER" id="PTHR28142:SF1">
    <property type="entry name" value="MITOCHONDRIAL INNER MEMBRANE I-AAA PROTEASE SUPERCOMPLEX SUBUNIT MGR3-RELATED"/>
    <property type="match status" value="1"/>
</dbReference>
<evidence type="ECO:0000313" key="4">
    <source>
        <dbReference type="EMBL" id="KAF9545424.1"/>
    </source>
</evidence>
<dbReference type="InterPro" id="IPR011990">
    <property type="entry name" value="TPR-like_helical_dom_sf"/>
</dbReference>
<accession>A0A9P6F986</accession>
<evidence type="ECO:0000256" key="3">
    <source>
        <dbReference type="SAM" id="Phobius"/>
    </source>
</evidence>
<dbReference type="Proteomes" id="UP000723463">
    <property type="component" value="Unassembled WGS sequence"/>
</dbReference>
<keyword evidence="3" id="KW-0472">Membrane</keyword>
<dbReference type="InterPro" id="IPR019734">
    <property type="entry name" value="TPR_rpt"/>
</dbReference>
<feature type="region of interest" description="Disordered" evidence="2">
    <location>
        <begin position="401"/>
        <end position="459"/>
    </location>
</feature>
<keyword evidence="3" id="KW-0812">Transmembrane</keyword>
<dbReference type="EMBL" id="JAAAXW010000072">
    <property type="protein sequence ID" value="KAF9545424.1"/>
    <property type="molecule type" value="Genomic_DNA"/>
</dbReference>
<sequence>MTSSRAFKDAATILLAGGSTFSRLRVTSTLRASTPLRNVRTPHHHLLPRQRATATSSRGYASISTKSTPAPSTIDSTIGLTPGARVIIATTRGVRNVLIVATSTLGLVLFAFTGTHAYLEQYKCPSPAGVSTEVQRCLHGAWVREEISPDPDVAEVYLQKAVELARKDLETFYANKNKGKDGIDERLAFLEIEKDQALVEVQNRLARFYGRIGQDEQAATVWTRLWKLSEKENPRSSSSPEQVSSGLASMFGKGALTDRPLISQKDGIAYAKSAANCWMRMGEYEMAEEALAWTLSTLASTTPAPSASTLSSSRIEEIGLLSTLGALYVRQAKFEYALSLFVKALQAVQDHRASETDNSVETTTDEKKKAELKEDKDMWYCREAILTQSIGETLYGAATRSSTSSSSITTTTTNTPETTATKKSSSWKFWSPSSSSSSSSTPPAKSKAVPHQKSPQQIKKEEEALGWMQKALEMAKAKSGQHRDCDECAALGLNTLGLINEMEGKSEVALAQFREAVLHATMAKDYVGIDDYNKNIARLTDTDSGSTTSTSTLA</sequence>
<gene>
    <name evidence="4" type="ORF">EC957_010954</name>
</gene>
<name>A0A9P6F986_9FUNG</name>
<feature type="compositionally biased region" description="Low complexity" evidence="2">
    <location>
        <begin position="401"/>
        <end position="447"/>
    </location>
</feature>
<dbReference type="PANTHER" id="PTHR28142">
    <property type="entry name" value="MITOCHONDRIAL INNER MEMBRANE I-AAA PROTEASE SUPERCOMPLEX SUBUNIT MGR3-RELATED"/>
    <property type="match status" value="1"/>
</dbReference>
<dbReference type="AlphaFoldDB" id="A0A9P6F986"/>
<dbReference type="InterPro" id="IPR040201">
    <property type="entry name" value="Mrg3-like"/>
</dbReference>
<keyword evidence="3" id="KW-1133">Transmembrane helix</keyword>
<evidence type="ECO:0000256" key="1">
    <source>
        <dbReference type="PROSITE-ProRule" id="PRU00339"/>
    </source>
</evidence>
<evidence type="ECO:0000256" key="2">
    <source>
        <dbReference type="SAM" id="MobiDB-lite"/>
    </source>
</evidence>
<dbReference type="PROSITE" id="PS50005">
    <property type="entry name" value="TPR"/>
    <property type="match status" value="1"/>
</dbReference>
<feature type="transmembrane region" description="Helical" evidence="3">
    <location>
        <begin position="97"/>
        <end position="119"/>
    </location>
</feature>
<evidence type="ECO:0000313" key="5">
    <source>
        <dbReference type="Proteomes" id="UP000723463"/>
    </source>
</evidence>
<comment type="caution">
    <text evidence="4">The sequence shown here is derived from an EMBL/GenBank/DDBJ whole genome shotgun (WGS) entry which is preliminary data.</text>
</comment>